<comment type="similarity">
    <text evidence="10">Belongs to the ABC transporter superfamily. Siderophore-Fe(3+) uptake transporter (SIUT) (TC 3.A.1.21) family.</text>
</comment>
<feature type="domain" description="ABC transporter" evidence="12">
    <location>
        <begin position="374"/>
        <end position="614"/>
    </location>
</feature>
<dbReference type="PANTHER" id="PTHR24221:SF646">
    <property type="entry name" value="HAEMOLYSIN SECRETION ATP-BINDING PROTEIN"/>
    <property type="match status" value="1"/>
</dbReference>
<reference evidence="13 14" key="2">
    <citation type="submission" date="2020-03" db="EMBL/GenBank/DDBJ databases">
        <authorList>
            <person name="Ichikawa N."/>
            <person name="Kimura A."/>
            <person name="Kitahashi Y."/>
            <person name="Uohara A."/>
        </authorList>
    </citation>
    <scope>NUCLEOTIDE SEQUENCE [LARGE SCALE GENOMIC DNA]</scope>
    <source>
        <strain evidence="13 14">NBRC 108639</strain>
    </source>
</reference>
<evidence type="ECO:0000256" key="10">
    <source>
        <dbReference type="ARBA" id="ARBA00023455"/>
    </source>
</evidence>
<dbReference type="RefSeq" id="WP_173070948.1">
    <property type="nucleotide sequence ID" value="NZ_BAABGO010000002.1"/>
</dbReference>
<dbReference type="InterPro" id="IPR003439">
    <property type="entry name" value="ABC_transporter-like_ATP-bd"/>
</dbReference>
<keyword evidence="4" id="KW-0997">Cell inner membrane</keyword>
<protein>
    <submittedName>
        <fullName evidence="13">Multidrug ABC transporter permease</fullName>
    </submittedName>
</protein>
<organism evidence="13 14">
    <name type="scientific">Phytohabitans houttuyneae</name>
    <dbReference type="NCBI Taxonomy" id="1076126"/>
    <lineage>
        <taxon>Bacteria</taxon>
        <taxon>Bacillati</taxon>
        <taxon>Actinomycetota</taxon>
        <taxon>Actinomycetes</taxon>
        <taxon>Micromonosporales</taxon>
        <taxon>Micromonosporaceae</taxon>
    </lineage>
</organism>
<evidence type="ECO:0000256" key="9">
    <source>
        <dbReference type="ARBA" id="ARBA00023136"/>
    </source>
</evidence>
<evidence type="ECO:0000256" key="3">
    <source>
        <dbReference type="ARBA" id="ARBA00022475"/>
    </source>
</evidence>
<evidence type="ECO:0000313" key="13">
    <source>
        <dbReference type="EMBL" id="GFJ85725.1"/>
    </source>
</evidence>
<comment type="subcellular location">
    <subcellularLocation>
        <location evidence="1">Cell inner membrane</location>
        <topology evidence="1">Multi-pass membrane protein</topology>
    </subcellularLocation>
</comment>
<keyword evidence="9 11" id="KW-0472">Membrane</keyword>
<evidence type="ECO:0000313" key="14">
    <source>
        <dbReference type="Proteomes" id="UP000482800"/>
    </source>
</evidence>
<dbReference type="GO" id="GO:0034040">
    <property type="term" value="F:ATPase-coupled lipid transmembrane transporter activity"/>
    <property type="evidence" value="ECO:0007669"/>
    <property type="project" value="TreeGrafter"/>
</dbReference>
<evidence type="ECO:0000259" key="12">
    <source>
        <dbReference type="PROSITE" id="PS50893"/>
    </source>
</evidence>
<evidence type="ECO:0000256" key="5">
    <source>
        <dbReference type="ARBA" id="ARBA00022692"/>
    </source>
</evidence>
<dbReference type="InterPro" id="IPR039421">
    <property type="entry name" value="Type_1_exporter"/>
</dbReference>
<dbReference type="SMART" id="SM00382">
    <property type="entry name" value="AAA"/>
    <property type="match status" value="1"/>
</dbReference>
<proteinExistence type="inferred from homology"/>
<keyword evidence="2" id="KW-0813">Transport</keyword>
<keyword evidence="6" id="KW-0547">Nucleotide-binding</keyword>
<keyword evidence="3" id="KW-1003">Cell membrane</keyword>
<dbReference type="Pfam" id="PF00005">
    <property type="entry name" value="ABC_tran"/>
    <property type="match status" value="1"/>
</dbReference>
<evidence type="ECO:0000256" key="4">
    <source>
        <dbReference type="ARBA" id="ARBA00022519"/>
    </source>
</evidence>
<dbReference type="EMBL" id="BLPF01000004">
    <property type="protein sequence ID" value="GFJ85725.1"/>
    <property type="molecule type" value="Genomic_DNA"/>
</dbReference>
<evidence type="ECO:0000256" key="8">
    <source>
        <dbReference type="ARBA" id="ARBA00022989"/>
    </source>
</evidence>
<dbReference type="InterPro" id="IPR027417">
    <property type="entry name" value="P-loop_NTPase"/>
</dbReference>
<dbReference type="AlphaFoldDB" id="A0A6V8KYY6"/>
<accession>A0A6V8KYY6</accession>
<evidence type="ECO:0000256" key="2">
    <source>
        <dbReference type="ARBA" id="ARBA00022448"/>
    </source>
</evidence>
<dbReference type="PROSITE" id="PS00211">
    <property type="entry name" value="ABC_TRANSPORTER_1"/>
    <property type="match status" value="1"/>
</dbReference>
<dbReference type="SUPFAM" id="SSF52540">
    <property type="entry name" value="P-loop containing nucleoside triphosphate hydrolases"/>
    <property type="match status" value="1"/>
</dbReference>
<feature type="transmembrane region" description="Helical" evidence="11">
    <location>
        <begin position="50"/>
        <end position="76"/>
    </location>
</feature>
<name>A0A6V8KYY6_9ACTN</name>
<dbReference type="GO" id="GO:0005524">
    <property type="term" value="F:ATP binding"/>
    <property type="evidence" value="ECO:0007669"/>
    <property type="project" value="UniProtKB-KW"/>
</dbReference>
<evidence type="ECO:0000256" key="7">
    <source>
        <dbReference type="ARBA" id="ARBA00022840"/>
    </source>
</evidence>
<dbReference type="SUPFAM" id="SSF90123">
    <property type="entry name" value="ABC transporter transmembrane region"/>
    <property type="match status" value="1"/>
</dbReference>
<dbReference type="Proteomes" id="UP000482800">
    <property type="component" value="Unassembled WGS sequence"/>
</dbReference>
<dbReference type="InterPro" id="IPR036640">
    <property type="entry name" value="ABC1_TM_sf"/>
</dbReference>
<dbReference type="GO" id="GO:0005886">
    <property type="term" value="C:plasma membrane"/>
    <property type="evidence" value="ECO:0007669"/>
    <property type="project" value="UniProtKB-SubCell"/>
</dbReference>
<keyword evidence="8 11" id="KW-1133">Transmembrane helix</keyword>
<sequence length="627" mass="68393">MDAGEDELKVPYWLTATAEAANATFWRMLRRLPHLLAQAWRLAWQASPRHTIAVVSFELAAGVASAVGLVSVVGVLDGLLREGPTPDRIRAAVPSLLLMVGAHALHTILRSAATGAQGRLSPQVSQTAEMRLLDLTTRVDLATFDDPDWRDAMQRARDRGIDAAQRVVDHAIELGTNLVGLVAAGSVLAVLHPILLPLLVLAVLPTGWAAVRSARLGYRQQLRLVAVWRRKWMLSDLLADREPAPEVRAFTVRRFLLTEVRRLLDVATGEYMRVSGRQVRTNLVGAALGGVATGVTYAVLIFLLVTGRMQLAVGGAAAYAISTGIGRLTQVAFSINHLYEQGLYFGDYEGFCALATERAEATPPERAPLGPTVIELRDVTFAYPGAETPAVRDVTLTLRRGETIALVGENGSGKSTLARLLAGLYHPDRGTVVWDGVDLATVDPVSVRDQVAVVMQEPTRWPLSARDNITIGRYERPAEQPHVELAARQGDAHDFIQELPRRYDTLLSRHFTDGADLSGGQWQRLAVSRAFYRDAALLICDEPTANLDARAEHDVYQRLRELAAGRTVVLITHRLASVRDADRIYVLDHGAVTEEGSHPELMALSGTYASLFTLQASAYQQPDPEAA</sequence>
<evidence type="ECO:0000256" key="11">
    <source>
        <dbReference type="SAM" id="Phobius"/>
    </source>
</evidence>
<dbReference type="Gene3D" id="1.20.1560.10">
    <property type="entry name" value="ABC transporter type 1, transmembrane domain"/>
    <property type="match status" value="1"/>
</dbReference>
<feature type="transmembrane region" description="Helical" evidence="11">
    <location>
        <begin position="283"/>
        <end position="305"/>
    </location>
</feature>
<dbReference type="InterPro" id="IPR003593">
    <property type="entry name" value="AAA+_ATPase"/>
</dbReference>
<keyword evidence="14" id="KW-1185">Reference proteome</keyword>
<gene>
    <name evidence="13" type="ORF">Phou_099050</name>
</gene>
<reference evidence="13 14" key="1">
    <citation type="submission" date="2020-03" db="EMBL/GenBank/DDBJ databases">
        <title>Whole genome shotgun sequence of Phytohabitans houttuyneae NBRC 108639.</title>
        <authorList>
            <person name="Komaki H."/>
            <person name="Tamura T."/>
        </authorList>
    </citation>
    <scope>NUCLEOTIDE SEQUENCE [LARGE SCALE GENOMIC DNA]</scope>
    <source>
        <strain evidence="13 14">NBRC 108639</strain>
    </source>
</reference>
<dbReference type="Gene3D" id="3.40.50.300">
    <property type="entry name" value="P-loop containing nucleotide triphosphate hydrolases"/>
    <property type="match status" value="1"/>
</dbReference>
<dbReference type="InterPro" id="IPR017871">
    <property type="entry name" value="ABC_transporter-like_CS"/>
</dbReference>
<evidence type="ECO:0000256" key="1">
    <source>
        <dbReference type="ARBA" id="ARBA00004429"/>
    </source>
</evidence>
<dbReference type="GO" id="GO:0016887">
    <property type="term" value="F:ATP hydrolysis activity"/>
    <property type="evidence" value="ECO:0007669"/>
    <property type="project" value="InterPro"/>
</dbReference>
<dbReference type="PANTHER" id="PTHR24221">
    <property type="entry name" value="ATP-BINDING CASSETTE SUB-FAMILY B"/>
    <property type="match status" value="1"/>
</dbReference>
<dbReference type="PROSITE" id="PS50893">
    <property type="entry name" value="ABC_TRANSPORTER_2"/>
    <property type="match status" value="1"/>
</dbReference>
<keyword evidence="5 11" id="KW-0812">Transmembrane</keyword>
<dbReference type="FunFam" id="3.40.50.300:FF:000221">
    <property type="entry name" value="Multidrug ABC transporter ATP-binding protein"/>
    <property type="match status" value="1"/>
</dbReference>
<comment type="caution">
    <text evidence="13">The sequence shown here is derived from an EMBL/GenBank/DDBJ whole genome shotgun (WGS) entry which is preliminary data.</text>
</comment>
<feature type="transmembrane region" description="Helical" evidence="11">
    <location>
        <begin position="194"/>
        <end position="211"/>
    </location>
</feature>
<evidence type="ECO:0000256" key="6">
    <source>
        <dbReference type="ARBA" id="ARBA00022741"/>
    </source>
</evidence>
<keyword evidence="7" id="KW-0067">ATP-binding</keyword>